<dbReference type="PANTHER" id="PTHR23547:SF1">
    <property type="entry name" value="MAJOR FACILITATOR SUPERFAMILY MFS_1"/>
    <property type="match status" value="1"/>
</dbReference>
<dbReference type="InterPro" id="IPR036259">
    <property type="entry name" value="MFS_trans_sf"/>
</dbReference>
<dbReference type="Pfam" id="PF07690">
    <property type="entry name" value="MFS_1"/>
    <property type="match status" value="1"/>
</dbReference>
<feature type="transmembrane region" description="Helical" evidence="4">
    <location>
        <begin position="12"/>
        <end position="31"/>
    </location>
</feature>
<dbReference type="InterPro" id="IPR047769">
    <property type="entry name" value="MFS_ArsJ"/>
</dbReference>
<feature type="transmembrane region" description="Helical" evidence="4">
    <location>
        <begin position="353"/>
        <end position="376"/>
    </location>
</feature>
<feature type="transmembrane region" description="Helical" evidence="4">
    <location>
        <begin position="70"/>
        <end position="88"/>
    </location>
</feature>
<evidence type="ECO:0000313" key="5">
    <source>
        <dbReference type="EMBL" id="MCM2372304.1"/>
    </source>
</evidence>
<keyword evidence="6" id="KW-1185">Reference proteome</keyword>
<protein>
    <submittedName>
        <fullName evidence="5">Organoarsenical effux MFS transporter ArsJ</fullName>
    </submittedName>
</protein>
<feature type="transmembrane region" description="Helical" evidence="4">
    <location>
        <begin position="248"/>
        <end position="267"/>
    </location>
</feature>
<gene>
    <name evidence="5" type="primary">arsJ</name>
    <name evidence="5" type="ORF">NB063_16985</name>
</gene>
<dbReference type="Proteomes" id="UP001202961">
    <property type="component" value="Unassembled WGS sequence"/>
</dbReference>
<feature type="transmembrane region" description="Helical" evidence="4">
    <location>
        <begin position="316"/>
        <end position="341"/>
    </location>
</feature>
<feature type="transmembrane region" description="Helical" evidence="4">
    <location>
        <begin position="288"/>
        <end position="310"/>
    </location>
</feature>
<dbReference type="PANTHER" id="PTHR23547">
    <property type="entry name" value="MAJOR FACILITATOR SUPERFAMILY DOMAIN, GENERAL SUBSTRATE TRANSPORTER"/>
    <property type="match status" value="1"/>
</dbReference>
<keyword evidence="3 4" id="KW-0472">Membrane</keyword>
<evidence type="ECO:0000256" key="3">
    <source>
        <dbReference type="ARBA" id="ARBA00023136"/>
    </source>
</evidence>
<name>A0ABT0U5U7_9BACT</name>
<feature type="transmembrane region" description="Helical" evidence="4">
    <location>
        <begin position="43"/>
        <end position="63"/>
    </location>
</feature>
<evidence type="ECO:0000256" key="4">
    <source>
        <dbReference type="SAM" id="Phobius"/>
    </source>
</evidence>
<dbReference type="SUPFAM" id="SSF103473">
    <property type="entry name" value="MFS general substrate transporter"/>
    <property type="match status" value="1"/>
</dbReference>
<keyword evidence="2 4" id="KW-1133">Transmembrane helix</keyword>
<dbReference type="InterPro" id="IPR011701">
    <property type="entry name" value="MFS"/>
</dbReference>
<sequence length="412" mass="44401">MDKKSYGLVTAAYWGFTLTDGALRMLVLLHFHELGYSPVNLAFLFLLYEFCGIVTNLFGGWIASRYGLRMTLFAGLALQIGALTMLSFIQPNWIAWISVAYVMTSQAISGVAKDLTKMSSKSAVKLLVEDRDAPEDQSRLFKWVAILTGSKNALKGFGFLLGGVLLGWLGFAPSLWAMAAALAVVLVLSATMLKTDLGKAKSKVKFKELFSKSREINILSFARFFLFGSRDVWFVVGLPVFLASQLGWSFAGIGGFLAAWVIGYGIVQATAPRFANREGGSAGGARAAQTWGFALFLVSLLLTLAIQFDFYPSTSILIGLAFFGFVFAVNSSVHSYLILAYTDSDNVALNVGFYYMANACGRLLGTLLSGVMFLVSGLPGCLWTSTALVLAAAAMTLYLPAAQPTALPEAAH</sequence>
<dbReference type="EMBL" id="JAMQBK010000043">
    <property type="protein sequence ID" value="MCM2372304.1"/>
    <property type="molecule type" value="Genomic_DNA"/>
</dbReference>
<keyword evidence="1 4" id="KW-0812">Transmembrane</keyword>
<accession>A0ABT0U5U7</accession>
<dbReference type="RefSeq" id="WP_250929938.1">
    <property type="nucleotide sequence ID" value="NZ_JAMQBK010000043.1"/>
</dbReference>
<dbReference type="NCBIfam" id="NF033734">
    <property type="entry name" value="MFS_ArsJ"/>
    <property type="match status" value="1"/>
</dbReference>
<dbReference type="Gene3D" id="1.20.1250.20">
    <property type="entry name" value="MFS general substrate transporter like domains"/>
    <property type="match status" value="2"/>
</dbReference>
<organism evidence="5 6">
    <name type="scientific">Aporhodopirellula aestuarii</name>
    <dbReference type="NCBI Taxonomy" id="2950107"/>
    <lineage>
        <taxon>Bacteria</taxon>
        <taxon>Pseudomonadati</taxon>
        <taxon>Planctomycetota</taxon>
        <taxon>Planctomycetia</taxon>
        <taxon>Pirellulales</taxon>
        <taxon>Pirellulaceae</taxon>
        <taxon>Aporhodopirellula</taxon>
    </lineage>
</organism>
<feature type="transmembrane region" description="Helical" evidence="4">
    <location>
        <begin position="175"/>
        <end position="195"/>
    </location>
</feature>
<reference evidence="5 6" key="1">
    <citation type="journal article" date="2022" name="Syst. Appl. Microbiol.">
        <title>Rhodopirellula aestuarii sp. nov., a novel member of the genus Rhodopirellula isolated from brackish sediments collected in the Tagus River estuary, Portugal.</title>
        <authorList>
            <person name="Vitorino I.R."/>
            <person name="Klimek D."/>
            <person name="Calusinska M."/>
            <person name="Lobo-da-Cunha A."/>
            <person name="Vasconcelos V."/>
            <person name="Lage O.M."/>
        </authorList>
    </citation>
    <scope>NUCLEOTIDE SEQUENCE [LARGE SCALE GENOMIC DNA]</scope>
    <source>
        <strain evidence="5 6">ICT_H3.1</strain>
    </source>
</reference>
<evidence type="ECO:0000313" key="6">
    <source>
        <dbReference type="Proteomes" id="UP001202961"/>
    </source>
</evidence>
<comment type="caution">
    <text evidence="5">The sequence shown here is derived from an EMBL/GenBank/DDBJ whole genome shotgun (WGS) entry which is preliminary data.</text>
</comment>
<proteinExistence type="predicted"/>
<feature type="transmembrane region" description="Helical" evidence="4">
    <location>
        <begin position="152"/>
        <end position="169"/>
    </location>
</feature>
<feature type="transmembrane region" description="Helical" evidence="4">
    <location>
        <begin position="216"/>
        <end position="242"/>
    </location>
</feature>
<evidence type="ECO:0000256" key="2">
    <source>
        <dbReference type="ARBA" id="ARBA00022989"/>
    </source>
</evidence>
<feature type="transmembrane region" description="Helical" evidence="4">
    <location>
        <begin position="94"/>
        <end position="112"/>
    </location>
</feature>
<feature type="transmembrane region" description="Helical" evidence="4">
    <location>
        <begin position="382"/>
        <end position="399"/>
    </location>
</feature>
<evidence type="ECO:0000256" key="1">
    <source>
        <dbReference type="ARBA" id="ARBA00022692"/>
    </source>
</evidence>